<evidence type="ECO:0000313" key="2">
    <source>
        <dbReference type="Proteomes" id="UP000273054"/>
    </source>
</evidence>
<gene>
    <name evidence="1" type="ORF">BRZCDTV_77</name>
</gene>
<keyword evidence="2" id="KW-1185">Reference proteome</keyword>
<dbReference type="EMBL" id="LT994651">
    <property type="protein sequence ID" value="SPN78946.1"/>
    <property type="molecule type" value="Genomic_DNA"/>
</dbReference>
<accession>A0A2R8FDA7</accession>
<evidence type="ECO:0000313" key="1">
    <source>
        <dbReference type="EMBL" id="SPN78946.1"/>
    </source>
</evidence>
<name>A0A2R8FDA7_9VIRU</name>
<organism evidence="1">
    <name type="scientific">Brazilian cedratvirus IHUMI</name>
    <dbReference type="NCBI Taxonomy" id="2126980"/>
    <lineage>
        <taxon>Viruses</taxon>
        <taxon>Pithoviruses</taxon>
        <taxon>Orthocedratvirinae</taxon>
        <taxon>Alphacedratvirus</taxon>
        <taxon>Alphacedratvirus brasiliense</taxon>
    </lineage>
</organism>
<reference evidence="1" key="1">
    <citation type="submission" date="2018-03" db="EMBL/GenBank/DDBJ databases">
        <authorList>
            <consortium name="Urmite Genomes"/>
        </authorList>
    </citation>
    <scope>NUCLEOTIDE SEQUENCE [LARGE SCALE GENOMIC DNA]</scope>
    <source>
        <strain evidence="1">IHUMI-27.7</strain>
    </source>
</reference>
<protein>
    <submittedName>
        <fullName evidence="1">Uncharacterized protein</fullName>
    </submittedName>
</protein>
<sequence length="213" mass="24864">MNQIIKMLLLYNILEEILYHAGGKVCLYLVQLFPQLDKVDLWKRKLDREDLLLLPSVLSQNSSLKKYYFLARKNKPLLRGLTHADVYHPLYSLQIDFITDLAFVLPDKASYGIYSLLEKKKFLCEQMNRVTTRDRQREIEEICFNFNLYPNEAEATSVQTKVTSVQTKVTFVQADFGVTIKEANIYSYLFSSPVQRDKVLFVLFHHGLLENLS</sequence>
<proteinExistence type="predicted"/>
<dbReference type="Proteomes" id="UP000273054">
    <property type="component" value="Segment"/>
</dbReference>